<proteinExistence type="predicted"/>
<evidence type="ECO:0008006" key="3">
    <source>
        <dbReference type="Google" id="ProtNLM"/>
    </source>
</evidence>
<evidence type="ECO:0000256" key="1">
    <source>
        <dbReference type="SAM" id="SignalP"/>
    </source>
</evidence>
<dbReference type="EMBL" id="GECU01023685">
    <property type="protein sequence ID" value="JAS84021.1"/>
    <property type="molecule type" value="Transcribed_RNA"/>
</dbReference>
<evidence type="ECO:0000313" key="2">
    <source>
        <dbReference type="EMBL" id="JAS84021.1"/>
    </source>
</evidence>
<accession>A0A1B6IAQ4</accession>
<reference evidence="2" key="1">
    <citation type="submission" date="2015-11" db="EMBL/GenBank/DDBJ databases">
        <title>De novo transcriptome assembly of four potential Pierce s Disease insect vectors from Arizona vineyards.</title>
        <authorList>
            <person name="Tassone E.E."/>
        </authorList>
    </citation>
    <scope>NUCLEOTIDE SEQUENCE</scope>
</reference>
<dbReference type="AlphaFoldDB" id="A0A1B6IAQ4"/>
<protein>
    <recommendedName>
        <fullName evidence="3">Prolyl 4-hydroxylase alpha-subunit N-terminal domain-containing protein</fullName>
    </recommendedName>
</protein>
<keyword evidence="1" id="KW-0732">Signal</keyword>
<name>A0A1B6IAQ4_9HEMI</name>
<feature type="chain" id="PRO_5008584924" description="Prolyl 4-hydroxylase alpha-subunit N-terminal domain-containing protein" evidence="1">
    <location>
        <begin position="24"/>
        <end position="149"/>
    </location>
</feature>
<gene>
    <name evidence="2" type="ORF">g.18216</name>
</gene>
<sequence length="149" mass="17382">MSPIMLVEIYITLLSFMFLITSAMDANAPLHLLDRRIYEELSEPTETLGRGDLVLKEMIAYYCNLYDVFNYLKWKDEKGLEMIDVLEKEGGPKLPSMEVNGEAIKRAYKWEDRELEMITTMLASIKSLWNKVTDKVYQFSSSLNVPHRF</sequence>
<feature type="signal peptide" evidence="1">
    <location>
        <begin position="1"/>
        <end position="23"/>
    </location>
</feature>
<organism evidence="2">
    <name type="scientific">Homalodisca liturata</name>
    <dbReference type="NCBI Taxonomy" id="320908"/>
    <lineage>
        <taxon>Eukaryota</taxon>
        <taxon>Metazoa</taxon>
        <taxon>Ecdysozoa</taxon>
        <taxon>Arthropoda</taxon>
        <taxon>Hexapoda</taxon>
        <taxon>Insecta</taxon>
        <taxon>Pterygota</taxon>
        <taxon>Neoptera</taxon>
        <taxon>Paraneoptera</taxon>
        <taxon>Hemiptera</taxon>
        <taxon>Auchenorrhyncha</taxon>
        <taxon>Membracoidea</taxon>
        <taxon>Cicadellidae</taxon>
        <taxon>Cicadellinae</taxon>
        <taxon>Proconiini</taxon>
        <taxon>Homalodisca</taxon>
    </lineage>
</organism>